<name>A0A6M9TTH4_9CARY</name>
<gene>
    <name evidence="3" type="primary">ORF279</name>
</gene>
<geneLocation type="mitochondrion" evidence="3"/>
<keyword evidence="3" id="KW-0496">Mitochondrion</keyword>
<feature type="region of interest" description="Disordered" evidence="1">
    <location>
        <begin position="75"/>
        <end position="148"/>
    </location>
</feature>
<organism evidence="3">
    <name type="scientific">Mirabilis himalaica</name>
    <dbReference type="NCBI Taxonomy" id="482968"/>
    <lineage>
        <taxon>Eukaryota</taxon>
        <taxon>Viridiplantae</taxon>
        <taxon>Streptophyta</taxon>
        <taxon>Embryophyta</taxon>
        <taxon>Tracheophyta</taxon>
        <taxon>Spermatophyta</taxon>
        <taxon>Magnoliopsida</taxon>
        <taxon>eudicotyledons</taxon>
        <taxon>Gunneridae</taxon>
        <taxon>Pentapetalae</taxon>
        <taxon>Caryophyllales</taxon>
        <taxon>Nyctaginaceae</taxon>
        <taxon>Mirabilis</taxon>
    </lineage>
</organism>
<keyword evidence="2" id="KW-0472">Membrane</keyword>
<keyword evidence="2" id="KW-1133">Transmembrane helix</keyword>
<evidence type="ECO:0000256" key="1">
    <source>
        <dbReference type="SAM" id="MobiDB-lite"/>
    </source>
</evidence>
<proteinExistence type="predicted"/>
<reference evidence="3" key="1">
    <citation type="submission" date="2020-05" db="EMBL/GenBank/DDBJ databases">
        <authorList>
            <person name="Yuan F."/>
        </authorList>
    </citation>
    <scope>NUCLEOTIDE SEQUENCE</scope>
</reference>
<dbReference type="AlphaFoldDB" id="A0A6M9TTH4"/>
<dbReference type="RefSeq" id="YP_009861458.1">
    <property type="nucleotide sequence ID" value="NC_048974.1"/>
</dbReference>
<protein>
    <submittedName>
        <fullName evidence="3">Uncharacterized protein</fullName>
    </submittedName>
</protein>
<dbReference type="EMBL" id="MT535663">
    <property type="protein sequence ID" value="QKN19355.1"/>
    <property type="molecule type" value="Genomic_DNA"/>
</dbReference>
<dbReference type="GeneID" id="55748666"/>
<sequence length="279" mass="32085">MPTTLNQLIRHGVVTWELKTKERLLGFLRLTQQLWEPLLWFFLLILLKGTLSLGYLWMDELHDAVAPFLPSSGGTSGAFGPQPGPSGGEGSVFPLFGDQELPGASHRDFRQPLPERQQPMHSEGWIDGDDITREPAQSDFPRETSFQKERRLKNQLHEIASDLYNRGGMEQLLKKGYNVKNDDIGPVVDLEFRCKQYSNSIKGLETLLKSLQSKKVKSPFWKLIEKELIHRALNRTRNSNKNELRVNLIPFLGYVGSLEVYSKFSGESFSWYWIKELRH</sequence>
<keyword evidence="2" id="KW-0812">Transmembrane</keyword>
<evidence type="ECO:0000313" key="3">
    <source>
        <dbReference type="EMBL" id="QKN19355.1"/>
    </source>
</evidence>
<feature type="transmembrane region" description="Helical" evidence="2">
    <location>
        <begin position="38"/>
        <end position="58"/>
    </location>
</feature>
<accession>A0A6M9TTH4</accession>
<evidence type="ECO:0000256" key="2">
    <source>
        <dbReference type="SAM" id="Phobius"/>
    </source>
</evidence>